<dbReference type="InterPro" id="IPR023393">
    <property type="entry name" value="START-like_dom_sf"/>
</dbReference>
<dbReference type="AlphaFoldDB" id="A0A4Q2EIW3"/>
<organism evidence="1 2">
    <name type="scientific">Propioniciclava flava</name>
    <dbReference type="NCBI Taxonomy" id="2072026"/>
    <lineage>
        <taxon>Bacteria</taxon>
        <taxon>Bacillati</taxon>
        <taxon>Actinomycetota</taxon>
        <taxon>Actinomycetes</taxon>
        <taxon>Propionibacteriales</taxon>
        <taxon>Propionibacteriaceae</taxon>
        <taxon>Propioniciclava</taxon>
    </lineage>
</organism>
<protein>
    <recommendedName>
        <fullName evidence="3">Polyketide cyclase</fullName>
    </recommendedName>
</protein>
<dbReference type="RefSeq" id="WP_129457505.1">
    <property type="nucleotide sequence ID" value="NZ_PPCV01000001.1"/>
</dbReference>
<dbReference type="SUPFAM" id="SSF55961">
    <property type="entry name" value="Bet v1-like"/>
    <property type="match status" value="1"/>
</dbReference>
<dbReference type="Proteomes" id="UP000290624">
    <property type="component" value="Unassembled WGS sequence"/>
</dbReference>
<dbReference type="InterPro" id="IPR019587">
    <property type="entry name" value="Polyketide_cyclase/dehydratase"/>
</dbReference>
<evidence type="ECO:0008006" key="3">
    <source>
        <dbReference type="Google" id="ProtNLM"/>
    </source>
</evidence>
<comment type="caution">
    <text evidence="1">The sequence shown here is derived from an EMBL/GenBank/DDBJ whole genome shotgun (WGS) entry which is preliminary data.</text>
</comment>
<reference evidence="1 2" key="1">
    <citation type="submission" date="2018-01" db="EMBL/GenBank/DDBJ databases">
        <title>Lactibacter flavus gen. nov., sp. nov., a novel bacterium of the family Propionibacteriaceae isolated from raw milk and dairy products.</title>
        <authorList>
            <person name="Wenning M."/>
            <person name="Breitenwieser F."/>
            <person name="Huptas C."/>
            <person name="von Neubeck M."/>
            <person name="Busse H.-J."/>
            <person name="Scherer S."/>
        </authorList>
    </citation>
    <scope>NUCLEOTIDE SEQUENCE [LARGE SCALE GENOMIC DNA]</scope>
    <source>
        <strain evidence="1 2">VG341</strain>
    </source>
</reference>
<keyword evidence="2" id="KW-1185">Reference proteome</keyword>
<dbReference type="Pfam" id="PF10604">
    <property type="entry name" value="Polyketide_cyc2"/>
    <property type="match status" value="1"/>
</dbReference>
<accession>A0A4Q2EIW3</accession>
<dbReference type="EMBL" id="PPCV01000001">
    <property type="protein sequence ID" value="RXW33540.1"/>
    <property type="molecule type" value="Genomic_DNA"/>
</dbReference>
<dbReference type="Gene3D" id="3.30.530.20">
    <property type="match status" value="1"/>
</dbReference>
<proteinExistence type="predicted"/>
<dbReference type="OrthoDB" id="191189at2"/>
<evidence type="ECO:0000313" key="2">
    <source>
        <dbReference type="Proteomes" id="UP000290624"/>
    </source>
</evidence>
<gene>
    <name evidence="1" type="ORF">C1706_01960</name>
</gene>
<sequence length="139" mass="15352">MEKISTHVAETPHPPETLYRLWAAPMTWASWDPDVAEVQFSGEAILGASGWMRPSSGPATTFEIVALETDRLLTTTSRMPGAKLLFEHRAEPLDASTRVTVTIGVDGPLRWFWRRVLGKSFAGAAERNVRGLIDYLDAA</sequence>
<evidence type="ECO:0000313" key="1">
    <source>
        <dbReference type="EMBL" id="RXW33540.1"/>
    </source>
</evidence>
<name>A0A4Q2EIW3_9ACTN</name>